<evidence type="ECO:0000313" key="3">
    <source>
        <dbReference type="EMBL" id="OPJ75939.1"/>
    </source>
</evidence>
<feature type="chain" id="PRO_5012980040" description="Secreted protein" evidence="2">
    <location>
        <begin position="17"/>
        <end position="98"/>
    </location>
</feature>
<dbReference type="Proteomes" id="UP000190648">
    <property type="component" value="Unassembled WGS sequence"/>
</dbReference>
<protein>
    <recommendedName>
        <fullName evidence="5">Secreted protein</fullName>
    </recommendedName>
</protein>
<comment type="caution">
    <text evidence="3">The sequence shown here is derived from an EMBL/GenBank/DDBJ whole genome shotgun (WGS) entry which is preliminary data.</text>
</comment>
<evidence type="ECO:0008006" key="5">
    <source>
        <dbReference type="Google" id="ProtNLM"/>
    </source>
</evidence>
<dbReference type="EMBL" id="LSYS01006159">
    <property type="protein sequence ID" value="OPJ75939.1"/>
    <property type="molecule type" value="Genomic_DNA"/>
</dbReference>
<proteinExistence type="predicted"/>
<gene>
    <name evidence="3" type="ORF">AV530_012069</name>
</gene>
<feature type="compositionally biased region" description="Polar residues" evidence="1">
    <location>
        <begin position="47"/>
        <end position="68"/>
    </location>
</feature>
<name>A0A1V4JUS2_PATFA</name>
<feature type="signal peptide" evidence="2">
    <location>
        <begin position="1"/>
        <end position="16"/>
    </location>
</feature>
<accession>A0A1V4JUS2</accession>
<evidence type="ECO:0000256" key="1">
    <source>
        <dbReference type="SAM" id="MobiDB-lite"/>
    </source>
</evidence>
<feature type="region of interest" description="Disordered" evidence="1">
    <location>
        <begin position="29"/>
        <end position="98"/>
    </location>
</feature>
<keyword evidence="4" id="KW-1185">Reference proteome</keyword>
<sequence>MLAVVWRTSLWSLFLADRCYLAGRLQPAAGQVTGDPHLPGPDGQYHQPRSSNPALVQVTTQVSLSHQPSASLRLSSRHLRRESPAGAQRQGHLPFPNR</sequence>
<reference evidence="3 4" key="1">
    <citation type="submission" date="2016-02" db="EMBL/GenBank/DDBJ databases">
        <title>Band-tailed pigeon sequencing and assembly.</title>
        <authorList>
            <person name="Soares A.E."/>
            <person name="Novak B.J."/>
            <person name="Rice E.S."/>
            <person name="O'Connell B."/>
            <person name="Chang D."/>
            <person name="Weber S."/>
            <person name="Shapiro B."/>
        </authorList>
    </citation>
    <scope>NUCLEOTIDE SEQUENCE [LARGE SCALE GENOMIC DNA]</scope>
    <source>
        <strain evidence="3">BTP2013</strain>
        <tissue evidence="3">Blood</tissue>
    </source>
</reference>
<evidence type="ECO:0000313" key="4">
    <source>
        <dbReference type="Proteomes" id="UP000190648"/>
    </source>
</evidence>
<dbReference type="AlphaFoldDB" id="A0A1V4JUS2"/>
<organism evidence="3 4">
    <name type="scientific">Patagioenas fasciata monilis</name>
    <dbReference type="NCBI Taxonomy" id="372326"/>
    <lineage>
        <taxon>Eukaryota</taxon>
        <taxon>Metazoa</taxon>
        <taxon>Chordata</taxon>
        <taxon>Craniata</taxon>
        <taxon>Vertebrata</taxon>
        <taxon>Euteleostomi</taxon>
        <taxon>Archelosauria</taxon>
        <taxon>Archosauria</taxon>
        <taxon>Dinosauria</taxon>
        <taxon>Saurischia</taxon>
        <taxon>Theropoda</taxon>
        <taxon>Coelurosauria</taxon>
        <taxon>Aves</taxon>
        <taxon>Neognathae</taxon>
        <taxon>Neoaves</taxon>
        <taxon>Columbimorphae</taxon>
        <taxon>Columbiformes</taxon>
        <taxon>Columbidae</taxon>
        <taxon>Patagioenas</taxon>
    </lineage>
</organism>
<evidence type="ECO:0000256" key="2">
    <source>
        <dbReference type="SAM" id="SignalP"/>
    </source>
</evidence>
<keyword evidence="2" id="KW-0732">Signal</keyword>